<dbReference type="SUPFAM" id="SSF53756">
    <property type="entry name" value="UDP-Glycosyltransferase/glycogen phosphorylase"/>
    <property type="match status" value="1"/>
</dbReference>
<comment type="caution">
    <text evidence="4">The sequence shown here is derived from an EMBL/GenBank/DDBJ whole genome shotgun (WGS) entry which is preliminary data.</text>
</comment>
<evidence type="ECO:0000313" key="5">
    <source>
        <dbReference type="Proteomes" id="UP001149009"/>
    </source>
</evidence>
<dbReference type="Proteomes" id="UP001149009">
    <property type="component" value="Unassembled WGS sequence"/>
</dbReference>
<proteinExistence type="predicted"/>
<evidence type="ECO:0000256" key="1">
    <source>
        <dbReference type="ARBA" id="ARBA00022676"/>
    </source>
</evidence>
<keyword evidence="2" id="KW-0808">Transferase</keyword>
<dbReference type="RefSeq" id="WP_261514795.1">
    <property type="nucleotide sequence ID" value="NZ_JAODNV010000007.1"/>
</dbReference>
<protein>
    <submittedName>
        <fullName evidence="4">WecB/TagA/CpsF family glycosyltransferase</fullName>
    </submittedName>
</protein>
<dbReference type="CDD" id="cd06533">
    <property type="entry name" value="Glyco_transf_WecG_TagA"/>
    <property type="match status" value="1"/>
</dbReference>
<name>A0A9X2X646_9HYPH</name>
<keyword evidence="5" id="KW-1185">Reference proteome</keyword>
<dbReference type="InterPro" id="IPR004629">
    <property type="entry name" value="WecG_TagA_CpsF"/>
</dbReference>
<feature type="domain" description="Glycosyltransferase subfamily 4-like N-terminal" evidence="3">
    <location>
        <begin position="307"/>
        <end position="493"/>
    </location>
</feature>
<dbReference type="InterPro" id="IPR028098">
    <property type="entry name" value="Glyco_trans_4-like_N"/>
</dbReference>
<dbReference type="Pfam" id="PF13692">
    <property type="entry name" value="Glyco_trans_1_4"/>
    <property type="match status" value="1"/>
</dbReference>
<keyword evidence="1" id="KW-0328">Glycosyltransferase</keyword>
<dbReference type="PANTHER" id="PTHR34136">
    <property type="match status" value="1"/>
</dbReference>
<dbReference type="Pfam" id="PF03808">
    <property type="entry name" value="Glyco_tran_WecG"/>
    <property type="match status" value="1"/>
</dbReference>
<sequence>MGATGYQEEWRRVARVSRAVFGMRFSTAGTQSLADYLANASPHGQWAQLLFTANLDHIVKMRGNAAFRAAYERAAFVTADGMPVYLYARLRGVPLEERVTGADLLPALMARLDAARHRPFFVVSDTETAARIEARLAERGFPDVPVAVPPFGFETDEAYSSALAGRIASCGTTHLFFCVGAPKSELWLDRHREAIGPCFAMALGAAANFWAGTARRAPQFMQSIGAEWIWRFLCEPRRLFRRYFVDSWAFLLAIADDLLLRDARGESSGHYGSLPTVADFSVSAEEKGMGRLAILFLTTVLPSERRTGGEIVSAHIADALRDLGHEVRVLGYARPGYAGHEGEVLVEHRPIETRDAPLDAARWLARAFIGRNAYSIQKYAGRAYTAALKDALAEQAWNRIILDHSQMGWLLPHLRGHHLIHVSHNCEGQLYAGQAKEGGVLRRIIYAREARLMGEMDARLARAAKSVWTLTEAHAAAFREMGARSVSILPVPPMPLPEDFRLLPPECDVALLGTWSWGPNRAGLDWFLERVVPLVPGLHIQIGGAGADDLRGRFANVEVLGRVPDAAAFLAAARVIAVPSIAGEGLQIKTLDAIAVGRPVVATGFALRGIDGLPERVRVADSPQAFADALLEARNAGEAAIDNWRRERRERFRIALDEALRLHERQ</sequence>
<dbReference type="EMBL" id="JAODNV010000007">
    <property type="protein sequence ID" value="MCT8989937.1"/>
    <property type="molecule type" value="Genomic_DNA"/>
</dbReference>
<dbReference type="PANTHER" id="PTHR34136:SF1">
    <property type="entry name" value="UDP-N-ACETYL-D-MANNOSAMINURONIC ACID TRANSFERASE"/>
    <property type="match status" value="1"/>
</dbReference>
<dbReference type="GO" id="GO:0016758">
    <property type="term" value="F:hexosyltransferase activity"/>
    <property type="evidence" value="ECO:0007669"/>
    <property type="project" value="TreeGrafter"/>
</dbReference>
<dbReference type="Gene3D" id="3.40.50.2000">
    <property type="entry name" value="Glycogen Phosphorylase B"/>
    <property type="match status" value="2"/>
</dbReference>
<dbReference type="NCBIfam" id="TIGR00696">
    <property type="entry name" value="wecG_tagA_cpsF"/>
    <property type="match status" value="1"/>
</dbReference>
<dbReference type="Pfam" id="PF13579">
    <property type="entry name" value="Glyco_trans_4_4"/>
    <property type="match status" value="1"/>
</dbReference>
<accession>A0A9X2X646</accession>
<evidence type="ECO:0000256" key="2">
    <source>
        <dbReference type="ARBA" id="ARBA00022679"/>
    </source>
</evidence>
<dbReference type="AlphaFoldDB" id="A0A9X2X646"/>
<evidence type="ECO:0000259" key="3">
    <source>
        <dbReference type="Pfam" id="PF13579"/>
    </source>
</evidence>
<evidence type="ECO:0000313" key="4">
    <source>
        <dbReference type="EMBL" id="MCT8989937.1"/>
    </source>
</evidence>
<gene>
    <name evidence="4" type="ORF">NYR54_06465</name>
</gene>
<organism evidence="4 5">
    <name type="scientific">Chelativorans petroleitrophicus</name>
    <dbReference type="NCBI Taxonomy" id="2975484"/>
    <lineage>
        <taxon>Bacteria</taxon>
        <taxon>Pseudomonadati</taxon>
        <taxon>Pseudomonadota</taxon>
        <taxon>Alphaproteobacteria</taxon>
        <taxon>Hyphomicrobiales</taxon>
        <taxon>Phyllobacteriaceae</taxon>
        <taxon>Chelativorans</taxon>
    </lineage>
</organism>
<reference evidence="4" key="1">
    <citation type="submission" date="2022-08" db="EMBL/GenBank/DDBJ databases">
        <title>Chelativorans sichuanense sp. nov., a paraffin oil-degrading bacterium isolated from a mixture of oil-based drill cuttings and paddy soil.</title>
        <authorList>
            <person name="Yu J."/>
            <person name="Liu H."/>
            <person name="Chen Q."/>
        </authorList>
    </citation>
    <scope>NUCLEOTIDE SEQUENCE</scope>
    <source>
        <strain evidence="4">SCAU 2101</strain>
    </source>
</reference>